<dbReference type="Proteomes" id="UP000297855">
    <property type="component" value="Unassembled WGS sequence"/>
</dbReference>
<protein>
    <submittedName>
        <fullName evidence="2">Class I SAM-dependent methyltransferase</fullName>
    </submittedName>
</protein>
<reference evidence="2" key="1">
    <citation type="journal article" date="2019" name="PLoS Negl. Trop. Dis.">
        <title>Revisiting the worldwide diversity of Leptospira species in the environment.</title>
        <authorList>
            <person name="Vincent A.T."/>
            <person name="Schiettekatte O."/>
            <person name="Bourhy P."/>
            <person name="Veyrier F.J."/>
            <person name="Picardeau M."/>
        </authorList>
    </citation>
    <scope>NUCLEOTIDE SEQUENCE [LARGE SCALE GENOMIC DNA]</scope>
    <source>
        <strain evidence="2">SCS5</strain>
    </source>
</reference>
<dbReference type="SUPFAM" id="SSF53335">
    <property type="entry name" value="S-adenosyl-L-methionine-dependent methyltransferases"/>
    <property type="match status" value="1"/>
</dbReference>
<dbReference type="RefSeq" id="WP_135812730.1">
    <property type="nucleotide sequence ID" value="NZ_RQEV01000007.1"/>
</dbReference>
<comment type="caution">
    <text evidence="2">The sequence shown here is derived from an EMBL/GenBank/DDBJ whole genome shotgun (WGS) entry which is preliminary data.</text>
</comment>
<sequence>MTDPWTNRWNERYAKEEFAFGTEPNEYLKERLVGLSPGTILFPAEGEGRNAVFAAKLGWKVSAFDISSEGKKKALRLAESNGVTIDYRVLSELDSSEYEPEQFDAIALIYAHFPADVKSSLHRTLAKFLRPNGIVIFEAFSKKHIDYVMKDERVGGPRDIESLFSIQELKADFPNYEILELVEKEIELSEGLFHNGKGSVIRFTGRKPRGV</sequence>
<evidence type="ECO:0000259" key="1">
    <source>
        <dbReference type="Pfam" id="PF13649"/>
    </source>
</evidence>
<keyword evidence="2" id="KW-0808">Transferase</keyword>
<keyword evidence="3" id="KW-1185">Reference proteome</keyword>
<dbReference type="OrthoDB" id="9804312at2"/>
<feature type="domain" description="Methyltransferase" evidence="1">
    <location>
        <begin position="45"/>
        <end position="133"/>
    </location>
</feature>
<evidence type="ECO:0000313" key="3">
    <source>
        <dbReference type="Proteomes" id="UP000297855"/>
    </source>
</evidence>
<evidence type="ECO:0000313" key="2">
    <source>
        <dbReference type="EMBL" id="TGK20064.1"/>
    </source>
</evidence>
<dbReference type="GO" id="GO:0008168">
    <property type="term" value="F:methyltransferase activity"/>
    <property type="evidence" value="ECO:0007669"/>
    <property type="project" value="UniProtKB-KW"/>
</dbReference>
<keyword evidence="2" id="KW-0489">Methyltransferase</keyword>
<accession>A0A4R9GQS6</accession>
<dbReference type="EMBL" id="RQEV01000007">
    <property type="protein sequence ID" value="TGK20064.1"/>
    <property type="molecule type" value="Genomic_DNA"/>
</dbReference>
<dbReference type="CDD" id="cd02440">
    <property type="entry name" value="AdoMet_MTases"/>
    <property type="match status" value="1"/>
</dbReference>
<organism evidence="2 3">
    <name type="scientific">Leptospira fluminis</name>
    <dbReference type="NCBI Taxonomy" id="2484979"/>
    <lineage>
        <taxon>Bacteria</taxon>
        <taxon>Pseudomonadati</taxon>
        <taxon>Spirochaetota</taxon>
        <taxon>Spirochaetia</taxon>
        <taxon>Leptospirales</taxon>
        <taxon>Leptospiraceae</taxon>
        <taxon>Leptospira</taxon>
    </lineage>
</organism>
<gene>
    <name evidence="2" type="ORF">EHO61_06020</name>
</gene>
<dbReference type="InterPro" id="IPR029063">
    <property type="entry name" value="SAM-dependent_MTases_sf"/>
</dbReference>
<dbReference type="GO" id="GO:0032259">
    <property type="term" value="P:methylation"/>
    <property type="evidence" value="ECO:0007669"/>
    <property type="project" value="UniProtKB-KW"/>
</dbReference>
<proteinExistence type="predicted"/>
<dbReference type="InterPro" id="IPR041698">
    <property type="entry name" value="Methyltransf_25"/>
</dbReference>
<dbReference type="Gene3D" id="3.40.50.150">
    <property type="entry name" value="Vaccinia Virus protein VP39"/>
    <property type="match status" value="1"/>
</dbReference>
<dbReference type="AlphaFoldDB" id="A0A4R9GQS6"/>
<dbReference type="Pfam" id="PF13649">
    <property type="entry name" value="Methyltransf_25"/>
    <property type="match status" value="1"/>
</dbReference>
<name>A0A4R9GQS6_9LEPT</name>